<evidence type="ECO:0000256" key="3">
    <source>
        <dbReference type="SAM" id="SignalP"/>
    </source>
</evidence>
<protein>
    <submittedName>
        <fullName evidence="6">Polysaccharide biosynthesis protein</fullName>
    </submittedName>
</protein>
<evidence type="ECO:0000259" key="5">
    <source>
        <dbReference type="Pfam" id="PF10531"/>
    </source>
</evidence>
<evidence type="ECO:0000256" key="2">
    <source>
        <dbReference type="SAM" id="MobiDB-lite"/>
    </source>
</evidence>
<dbReference type="GO" id="GO:0015159">
    <property type="term" value="F:polysaccharide transmembrane transporter activity"/>
    <property type="evidence" value="ECO:0007669"/>
    <property type="project" value="InterPro"/>
</dbReference>
<evidence type="ECO:0000313" key="6">
    <source>
        <dbReference type="EMBL" id="AQP99424.1"/>
    </source>
</evidence>
<feature type="domain" description="Soluble ligand binding" evidence="5">
    <location>
        <begin position="668"/>
        <end position="705"/>
    </location>
</feature>
<feature type="chain" id="PRO_5013021230" evidence="3">
    <location>
        <begin position="24"/>
        <end position="906"/>
    </location>
</feature>
<reference evidence="6 7" key="1">
    <citation type="submission" date="2017-02" db="EMBL/GenBank/DDBJ databases">
        <title>Complete genome sequence of the cold-active Pseudoalteromonas aliena strain EH1 isolated from Arctic seawater.</title>
        <authorList>
            <person name="Kim E."/>
            <person name="Heo E."/>
            <person name="Kim H."/>
            <person name="Kim D."/>
        </authorList>
    </citation>
    <scope>NUCLEOTIDE SEQUENCE [LARGE SCALE GENOMIC DNA]</scope>
    <source>
        <strain evidence="6 7">EH1</strain>
    </source>
</reference>
<dbReference type="PANTHER" id="PTHR33619:SF3">
    <property type="entry name" value="POLYSACCHARIDE EXPORT PROTEIN GFCE-RELATED"/>
    <property type="match status" value="1"/>
</dbReference>
<feature type="domain" description="Soluble ligand binding" evidence="5">
    <location>
        <begin position="292"/>
        <end position="335"/>
    </location>
</feature>
<sequence>MKLIKFFSAILFFSTLLPFSVLSAEQGVQPTEQQLEQFKKLPESQQKSLAKKYGIDLSALEQSKDKNSEGKQLMPSVFPRNDKNKIDDEEFQTDEEKFKPKSDELKPFGYELFSGEPTSFTPSENALVPNNYIVGPGDTFTINLYGKESSNEEVEVDREGRLAIDKLQPVTVTGMEYSEVVNLIKTKVEKEMIGIQSFVSMGKTRSIRVMVLGEAHLSGAYTIPALSSISHALFVSGGISEIGSLRNIQLKRAGKTVQTLDLYDLLIKGDSSADVILRPGDVVFIPTVGKQVTVDGEVRRPAIFELKNNESVSDLITMAGGFNGAAYPQKTVVERYTGNSFKTILQIDLTSKNSSYIAKNGDKIKVPSSSEELNEAVTLLGAVTYPGNYSWKQGDKVSRLFSSIKSDLLPVADYEYALIVREVNVKGDIEIHQFSPIKAIARDEQEDIKLQARDKIIVFSRFQSKEEEETALDSLALTQEQIKLRERMKLWSEYEEKKFYEFIDLGDPLDKELAEQVEKELEEEEKNKVTAITDILNKKIELEDEEYAYFSRERLLKPILAKLNQQSGYKSKVQIYAIRGEVYHEGIYPRPVNANVSKAVASAGGLKESAFLDSAEITRFSLTNSAMLEHVNVNLEEAVTNPNNQKFAVKSKDSINVYPIPNWQKGLKVSLYGEVKFPGDYDIRKGESLRDVIKRAGGFTEFSYPEGAVFTRETLRFQQQQQLNKLSEDLRRDVTSKSFNSSITDSSLSYDDMNSLINDLAKVKAVGRLVINLPAIVNGKLDIPLEDSDTLYIPSKQNSINVVGEVNFSSSHLFDSSLSVDDYIDRSGGFKQRADEDRVYIIKASGLVKIPSNNSWFAVNRSELLEPGDTVVVPLDTEHVDNLTLWSTATQILYQMGVAVAAVGSL</sequence>
<feature type="domain" description="Soluble ligand binding" evidence="5">
    <location>
        <begin position="577"/>
        <end position="620"/>
    </location>
</feature>
<dbReference type="InterPro" id="IPR019554">
    <property type="entry name" value="Soluble_ligand-bd"/>
</dbReference>
<dbReference type="InterPro" id="IPR049712">
    <property type="entry name" value="Poly_export"/>
</dbReference>
<accession>A0A1Q2GWF4</accession>
<feature type="domain" description="Polysaccharide export protein N-terminal" evidence="4">
    <location>
        <begin position="128"/>
        <end position="199"/>
    </location>
</feature>
<dbReference type="KEGG" id="paln:B0W48_06170"/>
<dbReference type="Pfam" id="PF10531">
    <property type="entry name" value="SLBB"/>
    <property type="match status" value="3"/>
</dbReference>
<evidence type="ECO:0000259" key="4">
    <source>
        <dbReference type="Pfam" id="PF02563"/>
    </source>
</evidence>
<dbReference type="EMBL" id="CP019628">
    <property type="protein sequence ID" value="AQP99424.1"/>
    <property type="molecule type" value="Genomic_DNA"/>
</dbReference>
<feature type="signal peptide" evidence="3">
    <location>
        <begin position="1"/>
        <end position="23"/>
    </location>
</feature>
<proteinExistence type="predicted"/>
<dbReference type="AlphaFoldDB" id="A0A1Q2GWF4"/>
<dbReference type="STRING" id="247523.B0W48_06170"/>
<feature type="region of interest" description="Disordered" evidence="2">
    <location>
        <begin position="61"/>
        <end position="98"/>
    </location>
</feature>
<keyword evidence="1 3" id="KW-0732">Signal</keyword>
<dbReference type="Proteomes" id="UP000188243">
    <property type="component" value="Chromosome"/>
</dbReference>
<dbReference type="PANTHER" id="PTHR33619">
    <property type="entry name" value="POLYSACCHARIDE EXPORT PROTEIN GFCE-RELATED"/>
    <property type="match status" value="1"/>
</dbReference>
<evidence type="ECO:0000256" key="1">
    <source>
        <dbReference type="ARBA" id="ARBA00022729"/>
    </source>
</evidence>
<dbReference type="InterPro" id="IPR003715">
    <property type="entry name" value="Poly_export_N"/>
</dbReference>
<gene>
    <name evidence="6" type="ORF">B0W48_06170</name>
</gene>
<organism evidence="6 7">
    <name type="scientific">Pseudoalteromonas aliena</name>
    <dbReference type="NCBI Taxonomy" id="247523"/>
    <lineage>
        <taxon>Bacteria</taxon>
        <taxon>Pseudomonadati</taxon>
        <taxon>Pseudomonadota</taxon>
        <taxon>Gammaproteobacteria</taxon>
        <taxon>Alteromonadales</taxon>
        <taxon>Pseudoalteromonadaceae</taxon>
        <taxon>Pseudoalteromonas</taxon>
    </lineage>
</organism>
<dbReference type="Pfam" id="PF02563">
    <property type="entry name" value="Poly_export"/>
    <property type="match status" value="1"/>
</dbReference>
<dbReference type="Gene3D" id="3.10.560.10">
    <property type="entry name" value="Outer membrane lipoprotein wza domain like"/>
    <property type="match status" value="5"/>
</dbReference>
<name>A0A1Q2GWF4_9GAMM</name>
<evidence type="ECO:0000313" key="7">
    <source>
        <dbReference type="Proteomes" id="UP000188243"/>
    </source>
</evidence>